<dbReference type="InterPro" id="IPR012340">
    <property type="entry name" value="NA-bd_OB-fold"/>
</dbReference>
<evidence type="ECO:0000256" key="1">
    <source>
        <dbReference type="ARBA" id="ARBA00006767"/>
    </source>
</evidence>
<sequence>MAALASQFSGLRCAPLSSSPLSRPGAATGLALAWPAVGSSLASGGEIVCAARTGAPLALTPVQKEREALKKLFEEAYDRARIAPLEGVAFTLEDFHAAIEKYDFDSEIGSKVKGTVFMTEANGALVDITAKSSAYLPLQEACILRIKHVSEAGIFPGLTEEFVVIGENAADDSLILSLRSIQYDLAWERCRQLQAEDVVVKGKVVGGNKGGVVVIVEGLRGFVPFSQISTCCLKYFNSVILVLEELLDKEIPLKFVELDEEQSRLVLSNRKAMADNQAQLGIGSVVLGTVQSLKPYGAFIDIGGINGLLHVSQISHDRVSDISTVLQPGDTLKVMILSHDRERGRVSLSTKKLEPTPGDMIRNPKLVFEKADEMAQTFRQRIAQAEAMARADMLRFQPELRPESESGWRADSNDCSGGRPIEAVADSREGLRRQRLVAASVRKKLRWRRLLEANDEQAESPHLTGDGVDAESQTKLTDDATNANDLDK</sequence>
<dbReference type="InterPro" id="IPR050437">
    <property type="entry name" value="Ribos_protein_bS1-like"/>
</dbReference>
<accession>A0A2I0WSE5</accession>
<dbReference type="Pfam" id="PF00575">
    <property type="entry name" value="S1"/>
    <property type="match status" value="2"/>
</dbReference>
<dbReference type="FunFam" id="2.40.50.140:FF:000078">
    <property type="entry name" value="30S ribosomal protein S1"/>
    <property type="match status" value="1"/>
</dbReference>
<dbReference type="PROSITE" id="PS50126">
    <property type="entry name" value="S1"/>
    <property type="match status" value="3"/>
</dbReference>
<dbReference type="GO" id="GO:1990904">
    <property type="term" value="C:ribonucleoprotein complex"/>
    <property type="evidence" value="ECO:0007669"/>
    <property type="project" value="UniProtKB-KW"/>
</dbReference>
<feature type="domain" description="S1 motif" evidence="7">
    <location>
        <begin position="283"/>
        <end position="351"/>
    </location>
</feature>
<reference evidence="8 9" key="1">
    <citation type="journal article" date="2016" name="Sci. Rep.">
        <title>The Dendrobium catenatum Lindl. genome sequence provides insights into polysaccharide synthase, floral development and adaptive evolution.</title>
        <authorList>
            <person name="Zhang G.Q."/>
            <person name="Xu Q."/>
            <person name="Bian C."/>
            <person name="Tsai W.C."/>
            <person name="Yeh C.M."/>
            <person name="Liu K.W."/>
            <person name="Yoshida K."/>
            <person name="Zhang L.S."/>
            <person name="Chang S.B."/>
            <person name="Chen F."/>
            <person name="Shi Y."/>
            <person name="Su Y.Y."/>
            <person name="Zhang Y.Q."/>
            <person name="Chen L.J."/>
            <person name="Yin Y."/>
            <person name="Lin M."/>
            <person name="Huang H."/>
            <person name="Deng H."/>
            <person name="Wang Z.W."/>
            <person name="Zhu S.L."/>
            <person name="Zhao X."/>
            <person name="Deng C."/>
            <person name="Niu S.C."/>
            <person name="Huang J."/>
            <person name="Wang M."/>
            <person name="Liu G.H."/>
            <person name="Yang H.J."/>
            <person name="Xiao X.J."/>
            <person name="Hsiao Y.Y."/>
            <person name="Wu W.L."/>
            <person name="Chen Y.Y."/>
            <person name="Mitsuda N."/>
            <person name="Ohme-Takagi M."/>
            <person name="Luo Y.B."/>
            <person name="Van de Peer Y."/>
            <person name="Liu Z.J."/>
        </authorList>
    </citation>
    <scope>NUCLEOTIDE SEQUENCE [LARGE SCALE GENOMIC DNA]</scope>
    <source>
        <tissue evidence="8">The whole plant</tissue>
    </source>
</reference>
<keyword evidence="5" id="KW-0687">Ribonucleoprotein</keyword>
<evidence type="ECO:0000256" key="2">
    <source>
        <dbReference type="ARBA" id="ARBA00022737"/>
    </source>
</evidence>
<protein>
    <submittedName>
        <fullName evidence="8">30S ribosomal protein S1, chloroplastic</fullName>
    </submittedName>
</protein>
<gene>
    <name evidence="8" type="primary">RPS1</name>
    <name evidence="8" type="ORF">MA16_Dca011118</name>
</gene>
<keyword evidence="4 8" id="KW-0689">Ribosomal protein</keyword>
<dbReference type="GO" id="GO:0005840">
    <property type="term" value="C:ribosome"/>
    <property type="evidence" value="ECO:0007669"/>
    <property type="project" value="UniProtKB-KW"/>
</dbReference>
<dbReference type="GO" id="GO:0003735">
    <property type="term" value="F:structural constituent of ribosome"/>
    <property type="evidence" value="ECO:0007669"/>
    <property type="project" value="TreeGrafter"/>
</dbReference>
<dbReference type="InterPro" id="IPR035104">
    <property type="entry name" value="Ribosomal_protein_S1-like"/>
</dbReference>
<evidence type="ECO:0000256" key="4">
    <source>
        <dbReference type="ARBA" id="ARBA00022980"/>
    </source>
</evidence>
<evidence type="ECO:0000256" key="6">
    <source>
        <dbReference type="SAM" id="MobiDB-lite"/>
    </source>
</evidence>
<evidence type="ECO:0000256" key="5">
    <source>
        <dbReference type="ARBA" id="ARBA00023274"/>
    </source>
</evidence>
<dbReference type="GO" id="GO:0003729">
    <property type="term" value="F:mRNA binding"/>
    <property type="evidence" value="ECO:0007669"/>
    <property type="project" value="TreeGrafter"/>
</dbReference>
<dbReference type="SMART" id="SM00316">
    <property type="entry name" value="S1"/>
    <property type="match status" value="3"/>
</dbReference>
<dbReference type="Gene3D" id="2.40.50.140">
    <property type="entry name" value="Nucleic acid-binding proteins"/>
    <property type="match status" value="3"/>
</dbReference>
<feature type="domain" description="S1 motif" evidence="7">
    <location>
        <begin position="197"/>
        <end position="270"/>
    </location>
</feature>
<evidence type="ECO:0000256" key="3">
    <source>
        <dbReference type="ARBA" id="ARBA00022884"/>
    </source>
</evidence>
<evidence type="ECO:0000313" key="8">
    <source>
        <dbReference type="EMBL" id="PKU78561.1"/>
    </source>
</evidence>
<dbReference type="GO" id="GO:0009570">
    <property type="term" value="C:chloroplast stroma"/>
    <property type="evidence" value="ECO:0007669"/>
    <property type="project" value="TreeGrafter"/>
</dbReference>
<proteinExistence type="inferred from homology"/>
<organism evidence="8 9">
    <name type="scientific">Dendrobium catenatum</name>
    <dbReference type="NCBI Taxonomy" id="906689"/>
    <lineage>
        <taxon>Eukaryota</taxon>
        <taxon>Viridiplantae</taxon>
        <taxon>Streptophyta</taxon>
        <taxon>Embryophyta</taxon>
        <taxon>Tracheophyta</taxon>
        <taxon>Spermatophyta</taxon>
        <taxon>Magnoliopsida</taxon>
        <taxon>Liliopsida</taxon>
        <taxon>Asparagales</taxon>
        <taxon>Orchidaceae</taxon>
        <taxon>Epidendroideae</taxon>
        <taxon>Malaxideae</taxon>
        <taxon>Dendrobiinae</taxon>
        <taxon>Dendrobium</taxon>
    </lineage>
</organism>
<dbReference type="AlphaFoldDB" id="A0A2I0WSE5"/>
<dbReference type="Proteomes" id="UP000233837">
    <property type="component" value="Unassembled WGS sequence"/>
</dbReference>
<dbReference type="PRINTS" id="PR00681">
    <property type="entry name" value="RIBOSOMALS1"/>
</dbReference>
<reference evidence="8 9" key="2">
    <citation type="journal article" date="2017" name="Nature">
        <title>The Apostasia genome and the evolution of orchids.</title>
        <authorList>
            <person name="Zhang G.Q."/>
            <person name="Liu K.W."/>
            <person name="Li Z."/>
            <person name="Lohaus R."/>
            <person name="Hsiao Y.Y."/>
            <person name="Niu S.C."/>
            <person name="Wang J.Y."/>
            <person name="Lin Y.C."/>
            <person name="Xu Q."/>
            <person name="Chen L.J."/>
            <person name="Yoshida K."/>
            <person name="Fujiwara S."/>
            <person name="Wang Z.W."/>
            <person name="Zhang Y.Q."/>
            <person name="Mitsuda N."/>
            <person name="Wang M."/>
            <person name="Liu G.H."/>
            <person name="Pecoraro L."/>
            <person name="Huang H.X."/>
            <person name="Xiao X.J."/>
            <person name="Lin M."/>
            <person name="Wu X.Y."/>
            <person name="Wu W.L."/>
            <person name="Chen Y.Y."/>
            <person name="Chang S.B."/>
            <person name="Sakamoto S."/>
            <person name="Ohme-Takagi M."/>
            <person name="Yagi M."/>
            <person name="Zeng S.J."/>
            <person name="Shen C.Y."/>
            <person name="Yeh C.M."/>
            <person name="Luo Y.B."/>
            <person name="Tsai W.C."/>
            <person name="Van de Peer Y."/>
            <person name="Liu Z.J."/>
        </authorList>
    </citation>
    <scope>NUCLEOTIDE SEQUENCE [LARGE SCALE GENOMIC DNA]</scope>
    <source>
        <tissue evidence="8">The whole plant</tissue>
    </source>
</reference>
<dbReference type="PANTHER" id="PTHR10724">
    <property type="entry name" value="30S RIBOSOMAL PROTEIN S1"/>
    <property type="match status" value="1"/>
</dbReference>
<feature type="domain" description="S1 motif" evidence="7">
    <location>
        <begin position="109"/>
        <end position="179"/>
    </location>
</feature>
<evidence type="ECO:0000259" key="7">
    <source>
        <dbReference type="PROSITE" id="PS50126"/>
    </source>
</evidence>
<dbReference type="CDD" id="cd05687">
    <property type="entry name" value="S1_RPS1_repeat_ec1_hs1"/>
    <property type="match status" value="1"/>
</dbReference>
<keyword evidence="3" id="KW-0694">RNA-binding</keyword>
<keyword evidence="9" id="KW-1185">Reference proteome</keyword>
<feature type="region of interest" description="Disordered" evidence="6">
    <location>
        <begin position="452"/>
        <end position="488"/>
    </location>
</feature>
<keyword evidence="2" id="KW-0677">Repeat</keyword>
<evidence type="ECO:0000313" key="9">
    <source>
        <dbReference type="Proteomes" id="UP000233837"/>
    </source>
</evidence>
<dbReference type="GO" id="GO:0006412">
    <property type="term" value="P:translation"/>
    <property type="evidence" value="ECO:0007669"/>
    <property type="project" value="TreeGrafter"/>
</dbReference>
<dbReference type="CDD" id="cd05692">
    <property type="entry name" value="S1_RPS1_repeat_hs4"/>
    <property type="match status" value="1"/>
</dbReference>
<dbReference type="EMBL" id="KZ502448">
    <property type="protein sequence ID" value="PKU78561.1"/>
    <property type="molecule type" value="Genomic_DNA"/>
</dbReference>
<dbReference type="PANTHER" id="PTHR10724:SF7">
    <property type="entry name" value="SMALL RIBOSOMAL SUBUNIT PROTEIN BS1C"/>
    <property type="match status" value="1"/>
</dbReference>
<dbReference type="InterPro" id="IPR003029">
    <property type="entry name" value="S1_domain"/>
</dbReference>
<comment type="similarity">
    <text evidence="1">Belongs to the bacterial ribosomal protein bS1 family.</text>
</comment>
<dbReference type="FunFam" id="2.40.50.140:FF:000102">
    <property type="entry name" value="30S ribosomal protein S1"/>
    <property type="match status" value="1"/>
</dbReference>
<feature type="compositionally biased region" description="Polar residues" evidence="6">
    <location>
        <begin position="471"/>
        <end position="488"/>
    </location>
</feature>
<dbReference type="SUPFAM" id="SSF50249">
    <property type="entry name" value="Nucleic acid-binding proteins"/>
    <property type="match status" value="3"/>
</dbReference>
<name>A0A2I0WSE5_9ASPA</name>
<dbReference type="STRING" id="906689.A0A2I0WSE5"/>